<keyword evidence="4" id="KW-1185">Reference proteome</keyword>
<dbReference type="AlphaFoldDB" id="A0A835UQ06"/>
<gene>
    <name evidence="3" type="ORF">HPP92_018478</name>
    <name evidence="2" type="ORF">HPP92_019096</name>
</gene>
<sequence>MSSAFLRALPFSFLHPQRTRQPPWIQGRRRGRLLRPSDFASPSSTTSSPDPVSTSSVAVTGAQRRVCADDTLTDAVLAPVHMFTVGGLSVPMPLPAPTSICRDLHRRRPKLNDFGTNRILHHNWRPDFSQELAVSRPSPAFRMSNTLGLKQRWKQSRAFEQSRETCFCWRPNMLRVAKAGKLPHSRPATKGRVLNTTITIGTYGAPPVTPCARDPWNPPDAYIFAGPIFNDYQFRRLLTS</sequence>
<organism evidence="2 4">
    <name type="scientific">Vanilla planifolia</name>
    <name type="common">Vanilla</name>
    <dbReference type="NCBI Taxonomy" id="51239"/>
    <lineage>
        <taxon>Eukaryota</taxon>
        <taxon>Viridiplantae</taxon>
        <taxon>Streptophyta</taxon>
        <taxon>Embryophyta</taxon>
        <taxon>Tracheophyta</taxon>
        <taxon>Spermatophyta</taxon>
        <taxon>Magnoliopsida</taxon>
        <taxon>Liliopsida</taxon>
        <taxon>Asparagales</taxon>
        <taxon>Orchidaceae</taxon>
        <taxon>Vanilloideae</taxon>
        <taxon>Vanilleae</taxon>
        <taxon>Vanilla</taxon>
    </lineage>
</organism>
<proteinExistence type="predicted"/>
<feature type="compositionally biased region" description="Low complexity" evidence="1">
    <location>
        <begin position="36"/>
        <end position="57"/>
    </location>
</feature>
<reference evidence="4 5" key="1">
    <citation type="journal article" date="2020" name="Nat. Food">
        <title>A phased Vanilla planifolia genome enables genetic improvement of flavour and production.</title>
        <authorList>
            <person name="Hasing T."/>
            <person name="Tang H."/>
            <person name="Brym M."/>
            <person name="Khazi F."/>
            <person name="Huang T."/>
            <person name="Chambers A.H."/>
        </authorList>
    </citation>
    <scope>NUCLEOTIDE SEQUENCE [LARGE SCALE GENOMIC DNA]</scope>
    <source>
        <tissue evidence="2">Leaf</tissue>
    </source>
</reference>
<evidence type="ECO:0000313" key="5">
    <source>
        <dbReference type="Proteomes" id="UP000639772"/>
    </source>
</evidence>
<accession>A0A835UQ06</accession>
<feature type="region of interest" description="Disordered" evidence="1">
    <location>
        <begin position="20"/>
        <end position="57"/>
    </location>
</feature>
<evidence type="ECO:0000313" key="4">
    <source>
        <dbReference type="Proteomes" id="UP000636800"/>
    </source>
</evidence>
<comment type="caution">
    <text evidence="2">The sequence shown here is derived from an EMBL/GenBank/DDBJ whole genome shotgun (WGS) entry which is preliminary data.</text>
</comment>
<name>A0A835UQ06_VANPL</name>
<dbReference type="EMBL" id="JADCNM010000009">
    <property type="protein sequence ID" value="KAG0469150.1"/>
    <property type="molecule type" value="Genomic_DNA"/>
</dbReference>
<evidence type="ECO:0000313" key="3">
    <source>
        <dbReference type="EMBL" id="KAG0469150.1"/>
    </source>
</evidence>
<dbReference type="Proteomes" id="UP000639772">
    <property type="component" value="Chromosome 9"/>
</dbReference>
<dbReference type="EMBL" id="JADCNL010000009">
    <property type="protein sequence ID" value="KAG0467516.1"/>
    <property type="molecule type" value="Genomic_DNA"/>
</dbReference>
<dbReference type="Proteomes" id="UP000636800">
    <property type="component" value="Unassembled WGS sequence"/>
</dbReference>
<protein>
    <submittedName>
        <fullName evidence="2">Uncharacterized protein</fullName>
    </submittedName>
</protein>
<evidence type="ECO:0000313" key="2">
    <source>
        <dbReference type="EMBL" id="KAG0467516.1"/>
    </source>
</evidence>
<evidence type="ECO:0000256" key="1">
    <source>
        <dbReference type="SAM" id="MobiDB-lite"/>
    </source>
</evidence>